<evidence type="ECO:0000256" key="6">
    <source>
        <dbReference type="ARBA" id="ARBA00022679"/>
    </source>
</evidence>
<dbReference type="GO" id="GO:0090729">
    <property type="term" value="F:toxin activity"/>
    <property type="evidence" value="ECO:0007669"/>
    <property type="project" value="UniProtKB-KW"/>
</dbReference>
<keyword evidence="6 14" id="KW-0808">Transferase</keyword>
<evidence type="ECO:0000313" key="15">
    <source>
        <dbReference type="EMBL" id="RMB90892.1"/>
    </source>
</evidence>
<comment type="subcellular location">
    <subcellularLocation>
        <location evidence="1">Secreted</location>
    </subcellularLocation>
</comment>
<keyword evidence="4" id="KW-0800">Toxin</keyword>
<gene>
    <name evidence="15" type="ORF">DUI87_32725</name>
</gene>
<dbReference type="STRING" id="333673.A0A3M0IQY3"/>
<evidence type="ECO:0000256" key="3">
    <source>
        <dbReference type="ARBA" id="ARBA00022525"/>
    </source>
</evidence>
<sequence>MAPLTRTLALMAMSVATVAIDVKWMDMAPNAFDDQYLGCGPAMTAALPALNLSEFKENLVFAEAWREAVEDWKDQGSHVPSLLSLDQAIALRAYTMEGMRLYQQFNVAVREAGSSSWKYRNEFHFKSLHFLLTQALQKLRRPNQCYDVFRGVNNTQFKANKNDKVRFGQFASSSMDIKVAWEFGHGTIFKVNTCHGVDIQGFTSFPEEEEVLIPPFETFKVTDVRKIGNTMVIELQSTGNTSNYNCEWLKGHCGHHAHECHQDLQRNEDTKVTKASVATVATTATLATVTIVAIVATVDTLAPRTTLGIGSTMVTTAIVATVTHEATVATVVTMVTETTEATVATVVPQSPRPPQPLQPPQSL</sequence>
<feature type="signal peptide" evidence="14">
    <location>
        <begin position="1"/>
        <end position="19"/>
    </location>
</feature>
<keyword evidence="12" id="KW-1015">Disulfide bond</keyword>
<evidence type="ECO:0000256" key="5">
    <source>
        <dbReference type="ARBA" id="ARBA00022676"/>
    </source>
</evidence>
<dbReference type="SUPFAM" id="SSF56399">
    <property type="entry name" value="ADP-ribosylation"/>
    <property type="match status" value="1"/>
</dbReference>
<dbReference type="GO" id="GO:0106274">
    <property type="term" value="F:NAD+-protein-arginine ADP-ribosyltransferase activity"/>
    <property type="evidence" value="ECO:0007669"/>
    <property type="project" value="UniProtKB-EC"/>
</dbReference>
<keyword evidence="3" id="KW-0964">Secreted</keyword>
<dbReference type="Proteomes" id="UP000269221">
    <property type="component" value="Unassembled WGS sequence"/>
</dbReference>
<evidence type="ECO:0000256" key="11">
    <source>
        <dbReference type="ARBA" id="ARBA00023027"/>
    </source>
</evidence>
<dbReference type="GO" id="GO:0005615">
    <property type="term" value="C:extracellular space"/>
    <property type="evidence" value="ECO:0007669"/>
    <property type="project" value="UniProtKB-ARBA"/>
</dbReference>
<dbReference type="PROSITE" id="PS51996">
    <property type="entry name" value="TR_MART"/>
    <property type="match status" value="1"/>
</dbReference>
<evidence type="ECO:0000256" key="9">
    <source>
        <dbReference type="ARBA" id="ARBA00022857"/>
    </source>
</evidence>
<organism evidence="15 16">
    <name type="scientific">Hirundo rustica rustica</name>
    <dbReference type="NCBI Taxonomy" id="333673"/>
    <lineage>
        <taxon>Eukaryota</taxon>
        <taxon>Metazoa</taxon>
        <taxon>Chordata</taxon>
        <taxon>Craniata</taxon>
        <taxon>Vertebrata</taxon>
        <taxon>Euteleostomi</taxon>
        <taxon>Archelosauria</taxon>
        <taxon>Archosauria</taxon>
        <taxon>Dinosauria</taxon>
        <taxon>Saurischia</taxon>
        <taxon>Theropoda</taxon>
        <taxon>Coelurosauria</taxon>
        <taxon>Aves</taxon>
        <taxon>Neognathae</taxon>
        <taxon>Neoaves</taxon>
        <taxon>Telluraves</taxon>
        <taxon>Australaves</taxon>
        <taxon>Passeriformes</taxon>
        <taxon>Sylvioidea</taxon>
        <taxon>Hirundinidae</taxon>
        <taxon>Hirundo</taxon>
    </lineage>
</organism>
<comment type="catalytic activity">
    <reaction evidence="13 14">
        <text>L-arginyl-[protein] + NAD(+) = N(omega)-(ADP-D-ribosyl)-L-arginyl-[protein] + nicotinamide + H(+)</text>
        <dbReference type="Rhea" id="RHEA:19149"/>
        <dbReference type="Rhea" id="RHEA-COMP:10532"/>
        <dbReference type="Rhea" id="RHEA-COMP:15087"/>
        <dbReference type="ChEBI" id="CHEBI:15378"/>
        <dbReference type="ChEBI" id="CHEBI:17154"/>
        <dbReference type="ChEBI" id="CHEBI:29965"/>
        <dbReference type="ChEBI" id="CHEBI:57540"/>
        <dbReference type="ChEBI" id="CHEBI:142554"/>
        <dbReference type="EC" id="2.4.2.31"/>
    </reaction>
</comment>
<evidence type="ECO:0000256" key="8">
    <source>
        <dbReference type="ARBA" id="ARBA00022729"/>
    </source>
</evidence>
<dbReference type="FunFam" id="3.90.176.10:FF:000001">
    <property type="entry name" value="NAD(P)(+)--arginine ADP-ribosyltransferase"/>
    <property type="match status" value="1"/>
</dbReference>
<dbReference type="Pfam" id="PF01129">
    <property type="entry name" value="ART"/>
    <property type="match status" value="1"/>
</dbReference>
<dbReference type="EC" id="2.4.2.31" evidence="14"/>
<keyword evidence="9 14" id="KW-0521">NADP</keyword>
<keyword evidence="5 14" id="KW-0328">Glycosyltransferase</keyword>
<keyword evidence="16" id="KW-1185">Reference proteome</keyword>
<feature type="chain" id="PRO_5017847539" description="NAD(P)(+)--arginine ADP-ribosyltransferase" evidence="14">
    <location>
        <begin position="20"/>
        <end position="363"/>
    </location>
</feature>
<name>A0A3M0IQY3_HIRRU</name>
<keyword evidence="11 14" id="KW-0520">NAD</keyword>
<dbReference type="GO" id="GO:0003950">
    <property type="term" value="F:NAD+ poly-ADP-ribosyltransferase activity"/>
    <property type="evidence" value="ECO:0007669"/>
    <property type="project" value="TreeGrafter"/>
</dbReference>
<reference evidence="15 16" key="1">
    <citation type="submission" date="2018-07" db="EMBL/GenBank/DDBJ databases">
        <title>A high quality draft genome assembly of the barn swallow (H. rustica rustica).</title>
        <authorList>
            <person name="Formenti G."/>
            <person name="Chiara M."/>
            <person name="Poveda L."/>
            <person name="Francoijs K.-J."/>
            <person name="Bonisoli-Alquati A."/>
            <person name="Canova L."/>
            <person name="Gianfranceschi L."/>
            <person name="Horner D.S."/>
            <person name="Saino N."/>
        </authorList>
    </citation>
    <scope>NUCLEOTIDE SEQUENCE [LARGE SCALE GENOMIC DNA]</scope>
    <source>
        <strain evidence="15">Chelidonia</strain>
        <tissue evidence="15">Blood</tissue>
    </source>
</reference>
<evidence type="ECO:0000256" key="13">
    <source>
        <dbReference type="ARBA" id="ARBA00047597"/>
    </source>
</evidence>
<dbReference type="GO" id="GO:0046677">
    <property type="term" value="P:response to antibiotic"/>
    <property type="evidence" value="ECO:0007669"/>
    <property type="project" value="UniProtKB-ARBA"/>
</dbReference>
<evidence type="ECO:0000256" key="14">
    <source>
        <dbReference type="RuleBase" id="RU361228"/>
    </source>
</evidence>
<dbReference type="GO" id="GO:0016779">
    <property type="term" value="F:nucleotidyltransferase activity"/>
    <property type="evidence" value="ECO:0007669"/>
    <property type="project" value="UniProtKB-KW"/>
</dbReference>
<evidence type="ECO:0000256" key="7">
    <source>
        <dbReference type="ARBA" id="ARBA00022695"/>
    </source>
</evidence>
<evidence type="ECO:0000256" key="4">
    <source>
        <dbReference type="ARBA" id="ARBA00022656"/>
    </source>
</evidence>
<evidence type="ECO:0000256" key="2">
    <source>
        <dbReference type="ARBA" id="ARBA00009558"/>
    </source>
</evidence>
<dbReference type="GO" id="GO:0044194">
    <property type="term" value="C:cytolytic granule"/>
    <property type="evidence" value="ECO:0007669"/>
    <property type="project" value="UniProtKB-ARBA"/>
</dbReference>
<comment type="similarity">
    <text evidence="2 14">Belongs to the Arg-specific ADP-ribosyltransferase family.</text>
</comment>
<dbReference type="PANTHER" id="PTHR10339:SF25">
    <property type="entry name" value="SECRETED EXOENZYME S"/>
    <property type="match status" value="1"/>
</dbReference>
<dbReference type="EMBL" id="QRBI01000242">
    <property type="protein sequence ID" value="RMB90892.1"/>
    <property type="molecule type" value="Genomic_DNA"/>
</dbReference>
<dbReference type="Gene3D" id="3.90.176.10">
    <property type="entry name" value="Toxin ADP-ribosyltransferase, Chain A, domain 1"/>
    <property type="match status" value="1"/>
</dbReference>
<evidence type="ECO:0000256" key="1">
    <source>
        <dbReference type="ARBA" id="ARBA00004613"/>
    </source>
</evidence>
<accession>A0A3M0IQY3</accession>
<dbReference type="PANTHER" id="PTHR10339">
    <property type="entry name" value="ADP-RIBOSYLTRANSFERASE"/>
    <property type="match status" value="1"/>
</dbReference>
<evidence type="ECO:0000313" key="16">
    <source>
        <dbReference type="Proteomes" id="UP000269221"/>
    </source>
</evidence>
<keyword evidence="7" id="KW-0548">Nucleotidyltransferase</keyword>
<proteinExistence type="inferred from homology"/>
<comment type="caution">
    <text evidence="15">The sequence shown here is derived from an EMBL/GenBank/DDBJ whole genome shotgun (WGS) entry which is preliminary data.</text>
</comment>
<dbReference type="PRINTS" id="PR00970">
    <property type="entry name" value="RIBTRNSFRASE"/>
</dbReference>
<dbReference type="InterPro" id="IPR000768">
    <property type="entry name" value="ART"/>
</dbReference>
<dbReference type="PROSITE" id="PS01291">
    <property type="entry name" value="ART"/>
    <property type="match status" value="1"/>
</dbReference>
<dbReference type="InterPro" id="IPR050999">
    <property type="entry name" value="ADP-ribosyltransferase_ARG"/>
</dbReference>
<dbReference type="OrthoDB" id="423533at2759"/>
<protein>
    <recommendedName>
        <fullName evidence="14">NAD(P)(+)--arginine ADP-ribosyltransferase</fullName>
        <ecNumber evidence="14">2.4.2.31</ecNumber>
    </recommendedName>
    <alternativeName>
        <fullName evidence="14">Mono(ADP-ribosyl)transferase</fullName>
    </alternativeName>
</protein>
<keyword evidence="8 14" id="KW-0732">Signal</keyword>
<keyword evidence="10" id="KW-0843">Virulence</keyword>
<dbReference type="AlphaFoldDB" id="A0A3M0IQY3"/>
<evidence type="ECO:0000256" key="10">
    <source>
        <dbReference type="ARBA" id="ARBA00023026"/>
    </source>
</evidence>
<evidence type="ECO:0000256" key="12">
    <source>
        <dbReference type="ARBA" id="ARBA00023157"/>
    </source>
</evidence>